<reference evidence="2 3" key="1">
    <citation type="submission" date="2023-12" db="EMBL/GenBank/DDBJ databases">
        <title>A high-quality genome assembly for Dillenia turbinata (Dilleniales).</title>
        <authorList>
            <person name="Chanderbali A."/>
        </authorList>
    </citation>
    <scope>NUCLEOTIDE SEQUENCE [LARGE SCALE GENOMIC DNA]</scope>
    <source>
        <strain evidence="2">LSX21</strain>
        <tissue evidence="2">Leaf</tissue>
    </source>
</reference>
<gene>
    <name evidence="2" type="ORF">RJ641_028287</name>
</gene>
<dbReference type="InterPro" id="IPR007612">
    <property type="entry name" value="LOR"/>
</dbReference>
<dbReference type="Gene3D" id="2.40.160.200">
    <property type="entry name" value="LURP1-related"/>
    <property type="match status" value="1"/>
</dbReference>
<comment type="similarity">
    <text evidence="1">Belongs to the LOR family.</text>
</comment>
<accession>A0AAN8VZZ8</accession>
<sequence length="117" mass="13123">MENKFGTLTAYRRWNVVQGDSSDPKDLLFSAKKASLIQFETELDVFLATTTKEEARDFKVKGSWLERACTIYAGNNVCIGSTMFQSIVLGKDNFGVNSHVDYASIVALEEVNEDRDD</sequence>
<dbReference type="InterPro" id="IPR038595">
    <property type="entry name" value="LOR_sf"/>
</dbReference>
<dbReference type="EMBL" id="JBAMMX010000004">
    <property type="protein sequence ID" value="KAK6942910.1"/>
    <property type="molecule type" value="Genomic_DNA"/>
</dbReference>
<organism evidence="2 3">
    <name type="scientific">Dillenia turbinata</name>
    <dbReference type="NCBI Taxonomy" id="194707"/>
    <lineage>
        <taxon>Eukaryota</taxon>
        <taxon>Viridiplantae</taxon>
        <taxon>Streptophyta</taxon>
        <taxon>Embryophyta</taxon>
        <taxon>Tracheophyta</taxon>
        <taxon>Spermatophyta</taxon>
        <taxon>Magnoliopsida</taxon>
        <taxon>eudicotyledons</taxon>
        <taxon>Gunneridae</taxon>
        <taxon>Pentapetalae</taxon>
        <taxon>Dilleniales</taxon>
        <taxon>Dilleniaceae</taxon>
        <taxon>Dillenia</taxon>
    </lineage>
</organism>
<name>A0AAN8VZZ8_9MAGN</name>
<dbReference type="PANTHER" id="PTHR31087:SF58">
    <property type="entry name" value="OS07G0230700 PROTEIN"/>
    <property type="match status" value="1"/>
</dbReference>
<protein>
    <submittedName>
        <fullName evidence="2">LURP-one-related</fullName>
    </submittedName>
</protein>
<dbReference type="PANTHER" id="PTHR31087">
    <property type="match status" value="1"/>
</dbReference>
<evidence type="ECO:0000313" key="2">
    <source>
        <dbReference type="EMBL" id="KAK6942910.1"/>
    </source>
</evidence>
<evidence type="ECO:0000313" key="3">
    <source>
        <dbReference type="Proteomes" id="UP001370490"/>
    </source>
</evidence>
<dbReference type="InterPro" id="IPR025659">
    <property type="entry name" value="Tubby-like_C"/>
</dbReference>
<dbReference type="Pfam" id="PF04525">
    <property type="entry name" value="LOR"/>
    <property type="match status" value="1"/>
</dbReference>
<keyword evidence="3" id="KW-1185">Reference proteome</keyword>
<proteinExistence type="inferred from homology"/>
<dbReference type="SUPFAM" id="SSF54518">
    <property type="entry name" value="Tubby C-terminal domain-like"/>
    <property type="match status" value="1"/>
</dbReference>
<dbReference type="AlphaFoldDB" id="A0AAN8VZZ8"/>
<dbReference type="Proteomes" id="UP001370490">
    <property type="component" value="Unassembled WGS sequence"/>
</dbReference>
<comment type="caution">
    <text evidence="2">The sequence shown here is derived from an EMBL/GenBank/DDBJ whole genome shotgun (WGS) entry which is preliminary data.</text>
</comment>
<evidence type="ECO:0000256" key="1">
    <source>
        <dbReference type="ARBA" id="ARBA00005437"/>
    </source>
</evidence>